<dbReference type="GO" id="GO:0051082">
    <property type="term" value="F:unfolded protein binding"/>
    <property type="evidence" value="ECO:0007669"/>
    <property type="project" value="TreeGrafter"/>
</dbReference>
<evidence type="ECO:0000256" key="2">
    <source>
        <dbReference type="ARBA" id="ARBA00004319"/>
    </source>
</evidence>
<dbReference type="InterPro" id="IPR040694">
    <property type="entry name" value="UGGT_TRXL_2"/>
</dbReference>
<comment type="similarity">
    <text evidence="4">Belongs to the glycosyltransferase 8 family.</text>
</comment>
<evidence type="ECO:0000313" key="16">
    <source>
        <dbReference type="EMBL" id="PSC68300.1"/>
    </source>
</evidence>
<keyword evidence="6 10" id="KW-0732">Signal</keyword>
<dbReference type="PANTHER" id="PTHR11226:SF0">
    <property type="entry name" value="UDP-GLUCOSE:GLYCOPROTEIN GLUCOSYLTRANSFERASE"/>
    <property type="match status" value="1"/>
</dbReference>
<proteinExistence type="inferred from homology"/>
<feature type="domain" description="UDP-glucose:glycoprotein glucosyltransferase thioredoxin-like" evidence="14">
    <location>
        <begin position="840"/>
        <end position="1060"/>
    </location>
</feature>
<dbReference type="InterPro" id="IPR029044">
    <property type="entry name" value="Nucleotide-diphossugar_trans"/>
</dbReference>
<feature type="compositionally biased region" description="Acidic residues" evidence="9">
    <location>
        <begin position="323"/>
        <end position="333"/>
    </location>
</feature>
<comment type="pathway">
    <text evidence="3">Protein modification; protein glycosylation.</text>
</comment>
<comment type="cofactor">
    <cofactor evidence="1">
        <name>Ca(2+)</name>
        <dbReference type="ChEBI" id="CHEBI:29108"/>
    </cofactor>
</comment>
<keyword evidence="5" id="KW-0808">Transferase</keyword>
<keyword evidence="17" id="KW-1185">Reference proteome</keyword>
<evidence type="ECO:0000313" key="17">
    <source>
        <dbReference type="Proteomes" id="UP000239649"/>
    </source>
</evidence>
<dbReference type="InterPro" id="IPR040692">
    <property type="entry name" value="UGGT_TRXL_3"/>
</dbReference>
<accession>A0A2P6V2I9</accession>
<dbReference type="Pfam" id="PF18403">
    <property type="entry name" value="Thioredoxin_15"/>
    <property type="match status" value="1"/>
</dbReference>
<dbReference type="Pfam" id="PF06427">
    <property type="entry name" value="UDP-g_GGTase"/>
    <property type="match status" value="1"/>
</dbReference>
<dbReference type="EMBL" id="LHPF02000039">
    <property type="protein sequence ID" value="PSC68300.1"/>
    <property type="molecule type" value="Genomic_DNA"/>
</dbReference>
<evidence type="ECO:0000256" key="10">
    <source>
        <dbReference type="SAM" id="SignalP"/>
    </source>
</evidence>
<dbReference type="CDD" id="cd06432">
    <property type="entry name" value="GT8_HUGT1_C_like"/>
    <property type="match status" value="1"/>
</dbReference>
<reference evidence="16 17" key="1">
    <citation type="journal article" date="2018" name="Plant J.">
        <title>Genome sequences of Chlorella sorokiniana UTEX 1602 and Micractinium conductrix SAG 241.80: implications to maltose excretion by a green alga.</title>
        <authorList>
            <person name="Arriola M.B."/>
            <person name="Velmurugan N."/>
            <person name="Zhang Y."/>
            <person name="Plunkett M.H."/>
            <person name="Hondzo H."/>
            <person name="Barney B.M."/>
        </authorList>
    </citation>
    <scope>NUCLEOTIDE SEQUENCE [LARGE SCALE GENOMIC DNA]</scope>
    <source>
        <strain evidence="16 17">SAG 241.80</strain>
    </source>
</reference>
<dbReference type="InterPro" id="IPR040693">
    <property type="entry name" value="UGGT_TRXL_1"/>
</dbReference>
<comment type="subcellular location">
    <subcellularLocation>
        <location evidence="2">Endoplasmic reticulum lumen</location>
    </subcellularLocation>
</comment>
<dbReference type="Pfam" id="PF18401">
    <property type="entry name" value="Thioredoxin_13"/>
    <property type="match status" value="1"/>
</dbReference>
<feature type="signal peptide" evidence="10">
    <location>
        <begin position="1"/>
        <end position="25"/>
    </location>
</feature>
<dbReference type="Pfam" id="PF18402">
    <property type="entry name" value="Thioredoxin_14"/>
    <property type="match status" value="1"/>
</dbReference>
<dbReference type="GO" id="GO:0005788">
    <property type="term" value="C:endoplasmic reticulum lumen"/>
    <property type="evidence" value="ECO:0007669"/>
    <property type="project" value="UniProtKB-SubCell"/>
</dbReference>
<feature type="region of interest" description="Disordered" evidence="9">
    <location>
        <begin position="310"/>
        <end position="350"/>
    </location>
</feature>
<gene>
    <name evidence="16" type="ORF">C2E20_8111</name>
</gene>
<evidence type="ECO:0000256" key="3">
    <source>
        <dbReference type="ARBA" id="ARBA00004922"/>
    </source>
</evidence>
<dbReference type="InterPro" id="IPR040497">
    <property type="entry name" value="Glyco_transf_24"/>
</dbReference>
<evidence type="ECO:0000259" key="14">
    <source>
        <dbReference type="Pfam" id="PF18403"/>
    </source>
</evidence>
<dbReference type="Proteomes" id="UP000239649">
    <property type="component" value="Unassembled WGS sequence"/>
</dbReference>
<organism evidence="16 17">
    <name type="scientific">Micractinium conductrix</name>
    <dbReference type="NCBI Taxonomy" id="554055"/>
    <lineage>
        <taxon>Eukaryota</taxon>
        <taxon>Viridiplantae</taxon>
        <taxon>Chlorophyta</taxon>
        <taxon>core chlorophytes</taxon>
        <taxon>Trebouxiophyceae</taxon>
        <taxon>Chlorellales</taxon>
        <taxon>Chlorellaceae</taxon>
        <taxon>Chlorella clade</taxon>
        <taxon>Micractinium</taxon>
    </lineage>
</organism>
<dbReference type="PANTHER" id="PTHR11226">
    <property type="entry name" value="UDP-GLUCOSE GLYCOPROTEIN:GLUCOSYLTRANSFERASE"/>
    <property type="match status" value="1"/>
</dbReference>
<feature type="domain" description="UGGT thioredoxin-like" evidence="11">
    <location>
        <begin position="45"/>
        <end position="242"/>
    </location>
</feature>
<dbReference type="STRING" id="554055.A0A2P6V2I9"/>
<dbReference type="OrthoDB" id="27683at2759"/>
<dbReference type="Pfam" id="PF18400">
    <property type="entry name" value="Thioredoxin_12"/>
    <property type="match status" value="1"/>
</dbReference>
<evidence type="ECO:0000256" key="1">
    <source>
        <dbReference type="ARBA" id="ARBA00001913"/>
    </source>
</evidence>
<dbReference type="InterPro" id="IPR040525">
    <property type="entry name" value="UGGT_TRXL_4"/>
</dbReference>
<feature type="chain" id="PRO_5015132494" evidence="10">
    <location>
        <begin position="26"/>
        <end position="1747"/>
    </location>
</feature>
<dbReference type="GO" id="GO:0018279">
    <property type="term" value="P:protein N-linked glycosylation via asparagine"/>
    <property type="evidence" value="ECO:0007669"/>
    <property type="project" value="TreeGrafter"/>
</dbReference>
<evidence type="ECO:0000256" key="8">
    <source>
        <dbReference type="ARBA" id="ARBA00023180"/>
    </source>
</evidence>
<feature type="domain" description="UGGT thioredoxin-like" evidence="13">
    <location>
        <begin position="488"/>
        <end position="774"/>
    </location>
</feature>
<feature type="domain" description="UGGT thioredoxin-like" evidence="12">
    <location>
        <begin position="354"/>
        <end position="467"/>
    </location>
</feature>
<dbReference type="SUPFAM" id="SSF53448">
    <property type="entry name" value="Nucleotide-diphospho-sugar transferases"/>
    <property type="match status" value="1"/>
</dbReference>
<evidence type="ECO:0000259" key="11">
    <source>
        <dbReference type="Pfam" id="PF18400"/>
    </source>
</evidence>
<dbReference type="GO" id="GO:0036503">
    <property type="term" value="P:ERAD pathway"/>
    <property type="evidence" value="ECO:0007669"/>
    <property type="project" value="TreeGrafter"/>
</dbReference>
<evidence type="ECO:0000256" key="5">
    <source>
        <dbReference type="ARBA" id="ARBA00022679"/>
    </source>
</evidence>
<feature type="domain" description="Glucosyltransferase 24 catalytic" evidence="15">
    <location>
        <begin position="1419"/>
        <end position="1685"/>
    </location>
</feature>
<sequence length="1747" mass="185607">MGARLPWTAAAAVLLVAAWVGAAAAAPLPKGKAARITLQAKWEGTPLLHEAAEFLSVEDPALFWKFVEGWQGGADGLPPDATPARCWAGIRAAAAEHLSAPMARLFDASLTARQYSARLEMFRQLAAEGGNAGAGADAADSPAAGARRPCCFALLRGTAYSEPAALKAALEAALASGDGDGTEGGAGAVYPFDHVYASPAAAGAPPLNATASHGTLPVELFAPIGSPCAAQLHDVLSKAAEASDAAAAAAAARGARAAPPRRLAYAWRPLLEAGACGAQAHPCTRLGTGERLVLPGYGVELALKNMEYNAQDDSKQAGSDKAGEEEGDEEAAEEAGAAAGEQEGGGGEGPLQIKLKNLGLQAAQRVLNAANASAGLGDPLAAVQELAQDFPRLAQHLSQHKYGKSLRTATEALQRYVPAGAQFLALNGLLLEAKDLSLYDLLDAVRREIRLHDALAAAGLPPAQLREAQLLRGAAAGSDEPPRLRLAPEDDDAIAWVNDLEQDEKYMHWPPDLNSLLMPMYPGRLPSIRRNVLQAVYLFDPASPAALDICALVFQIELQSWPLRMGLVPVVPSRVARARGDAGAMRAGDAPSLSERMGRLLALIQHTFTVSEVTQFLFELRAAVPPEQDGQPGFPDRLWEEAARVLEEQWEGFGADSDTLTAEQALALAAAPGDGAGAEGADPAALKHLDSAARLALSSGLAGMARGGVLVLNGLVHTNDAGSGWQGLTMGALQPALQAVQEDVYMQRLRDSAADVQEEILRLHGSVSRYNPRIMPLDSGAPGFLRISGESEEYAARQLVLTGPLLGPAATARHAGTPDGAGLWVRYYGPEASLLDDEDASAARMASVTHWVVADVTQKQGLALVAAALQHRSAAGRVAVVVNAAGAGVPEEDPSSGRLRPIERLVVAAASGLFETDPIDLTEQLDAVLQLPQAPGELSLAQIEGAIGFGGHLAQALDSLAGKLPAAAASHARFVRSALGLPPGASAVVTNGRLVELPLPAEGSRANADFEPRDFELLELYAQRQQYSSAVAELVRGAHEAGALQAADLSAVAAAVSSALAAAKPEEADPRSGRVVELIAKHAEQRNFVRLPADAPAGGDAGEGAQAPLLIHAILNPLSKPAQRLAPLLRFVRAAVGAEVQLLLNPERDLDSMPLKTFYRYALPTLPSADAAPGGAAAAFTGLPGGKVLTLGMDEPEAWLVEPVRAQHDLDNLRLDELTAPPGGTAAGEPVMEATFELEALLLTGMCLDLASLQARMRDQIHPRGVQLQLLPASAPEGAPPLVDTLVMSNLGYFQLKSRPGLWKLKLAPGRSQELYTVASSTGASSSGQRAEAAVAGADAHSVPVALASFSGKHMHLFLRKHADRLHEDVLEAVNATTTEEEGGDVGAGLLGKVASLVGGGKGGPALAAQREGAEDDRVHVFTVASGHMYERLQKIMILSAIKRTSARLKFWFIKNYMSPQMKAFVPYMAKKYNFDYEFVTYKWPSWLHKQTEKQRIIWAYKILFLDVLFPLNLKKVIFCDSDQVVRADLTELWRMDLQGAPYGYTPFCDNNAEMEGFRFWKQGFWKDHLQGKPYHISALYVIDLERFRQMAAGDRLRVIYEGLSKDPNSLANLDQDLPNYAQHGVPIFSLPQQWLWCETWCGTQTRAEAKTIDLCNNPLTKEPKLQSARRIIAEWPFLNREAEEFTAAVERVQRGELSEAQLLSDESAFHVRLAPMVEGVVWASEEGELAGKLSESGGAAHDASEL</sequence>
<evidence type="ECO:0000259" key="15">
    <source>
        <dbReference type="Pfam" id="PF18404"/>
    </source>
</evidence>
<evidence type="ECO:0000256" key="7">
    <source>
        <dbReference type="ARBA" id="ARBA00022824"/>
    </source>
</evidence>
<name>A0A2P6V2I9_9CHLO</name>
<keyword evidence="7" id="KW-0256">Endoplasmic reticulum</keyword>
<evidence type="ECO:0000256" key="9">
    <source>
        <dbReference type="SAM" id="MobiDB-lite"/>
    </source>
</evidence>
<comment type="caution">
    <text evidence="16">The sequence shown here is derived from an EMBL/GenBank/DDBJ whole genome shotgun (WGS) entry which is preliminary data.</text>
</comment>
<evidence type="ECO:0000259" key="13">
    <source>
        <dbReference type="Pfam" id="PF18402"/>
    </source>
</evidence>
<dbReference type="InterPro" id="IPR009448">
    <property type="entry name" value="UDP-g_GGtrans"/>
</dbReference>
<dbReference type="Pfam" id="PF18404">
    <property type="entry name" value="Glyco_transf_24"/>
    <property type="match status" value="1"/>
</dbReference>
<evidence type="ECO:0000256" key="6">
    <source>
        <dbReference type="ARBA" id="ARBA00022729"/>
    </source>
</evidence>
<dbReference type="GO" id="GO:0003980">
    <property type="term" value="F:UDP-glucose:glycoprotein glucosyltransferase activity"/>
    <property type="evidence" value="ECO:0007669"/>
    <property type="project" value="InterPro"/>
</dbReference>
<evidence type="ECO:0000256" key="4">
    <source>
        <dbReference type="ARBA" id="ARBA00006351"/>
    </source>
</evidence>
<keyword evidence="8" id="KW-0325">Glycoprotein</keyword>
<dbReference type="UniPathway" id="UPA00378"/>
<protein>
    <submittedName>
        <fullName evidence="16">UDP-glucose:glyco glucosyltransferase isoform X2</fullName>
    </submittedName>
</protein>
<dbReference type="Gene3D" id="3.90.550.10">
    <property type="entry name" value="Spore Coat Polysaccharide Biosynthesis Protein SpsA, Chain A"/>
    <property type="match status" value="1"/>
</dbReference>
<evidence type="ECO:0000259" key="12">
    <source>
        <dbReference type="Pfam" id="PF18401"/>
    </source>
</evidence>